<comment type="caution">
    <text evidence="7">The sequence shown here is derived from an EMBL/GenBank/DDBJ whole genome shotgun (WGS) entry which is preliminary data.</text>
</comment>
<feature type="transmembrane region" description="Helical" evidence="6">
    <location>
        <begin position="241"/>
        <end position="263"/>
    </location>
</feature>
<comment type="subcellular location">
    <subcellularLocation>
        <location evidence="6">Cell membrane</location>
        <topology evidence="6">Multi-pass membrane protein</topology>
    </subcellularLocation>
    <subcellularLocation>
        <location evidence="1">Membrane</location>
        <topology evidence="1">Multi-pass membrane protein</topology>
    </subcellularLocation>
</comment>
<protein>
    <recommendedName>
        <fullName evidence="6">Probable membrane transporter protein</fullName>
    </recommendedName>
</protein>
<accession>A0ABX2XWN7</accession>
<dbReference type="PANTHER" id="PTHR43701:SF12">
    <property type="entry name" value="MEMBRANE TRANSPORTER PROTEIN YTNM-RELATED"/>
    <property type="match status" value="1"/>
</dbReference>
<evidence type="ECO:0000313" key="8">
    <source>
        <dbReference type="Proteomes" id="UP000093336"/>
    </source>
</evidence>
<dbReference type="InterPro" id="IPR002781">
    <property type="entry name" value="TM_pro_TauE-like"/>
</dbReference>
<evidence type="ECO:0000256" key="5">
    <source>
        <dbReference type="ARBA" id="ARBA00023136"/>
    </source>
</evidence>
<gene>
    <name evidence="7" type="ORF">A8135_09990</name>
</gene>
<dbReference type="InterPro" id="IPR051598">
    <property type="entry name" value="TSUP/Inactive_protease-like"/>
</dbReference>
<keyword evidence="6" id="KW-1003">Cell membrane</keyword>
<organism evidence="7 8">
    <name type="scientific">Legionella jamestowniensis</name>
    <dbReference type="NCBI Taxonomy" id="455"/>
    <lineage>
        <taxon>Bacteria</taxon>
        <taxon>Pseudomonadati</taxon>
        <taxon>Pseudomonadota</taxon>
        <taxon>Gammaproteobacteria</taxon>
        <taxon>Legionellales</taxon>
        <taxon>Legionellaceae</taxon>
        <taxon>Legionella</taxon>
    </lineage>
</organism>
<feature type="transmembrane region" description="Helical" evidence="6">
    <location>
        <begin position="216"/>
        <end position="235"/>
    </location>
</feature>
<name>A0ABX2XWN7_9GAMM</name>
<keyword evidence="8" id="KW-1185">Reference proteome</keyword>
<reference evidence="7 8" key="1">
    <citation type="submission" date="2016-05" db="EMBL/GenBank/DDBJ databases">
        <authorList>
            <person name="Prochazka B."/>
            <person name="Indra A."/>
            <person name="Hasenberger P."/>
            <person name="Blaschitz M."/>
            <person name="Wagner L."/>
            <person name="Wewalka G."/>
            <person name="Sorschag S."/>
            <person name="Schmid D."/>
            <person name="Ruppitsch W."/>
        </authorList>
    </citation>
    <scope>NUCLEOTIDE SEQUENCE [LARGE SCALE GENOMIC DNA]</scope>
    <source>
        <strain evidence="7 8">974010_12</strain>
    </source>
</reference>
<dbReference type="EMBL" id="LYOZ01000003">
    <property type="protein sequence ID" value="OCH99062.1"/>
    <property type="molecule type" value="Genomic_DNA"/>
</dbReference>
<evidence type="ECO:0000256" key="1">
    <source>
        <dbReference type="ARBA" id="ARBA00004141"/>
    </source>
</evidence>
<proteinExistence type="inferred from homology"/>
<feature type="transmembrane region" description="Helical" evidence="6">
    <location>
        <begin position="99"/>
        <end position="117"/>
    </location>
</feature>
<feature type="transmembrane region" description="Helical" evidence="6">
    <location>
        <begin position="191"/>
        <end position="209"/>
    </location>
</feature>
<feature type="transmembrane region" description="Helical" evidence="6">
    <location>
        <begin position="6"/>
        <end position="29"/>
    </location>
</feature>
<evidence type="ECO:0000256" key="4">
    <source>
        <dbReference type="ARBA" id="ARBA00022989"/>
    </source>
</evidence>
<evidence type="ECO:0000256" key="6">
    <source>
        <dbReference type="RuleBase" id="RU363041"/>
    </source>
</evidence>
<evidence type="ECO:0000256" key="2">
    <source>
        <dbReference type="ARBA" id="ARBA00009142"/>
    </source>
</evidence>
<dbReference type="PANTHER" id="PTHR43701">
    <property type="entry name" value="MEMBRANE TRANSPORTER PROTEIN MJ0441-RELATED"/>
    <property type="match status" value="1"/>
</dbReference>
<keyword evidence="3 6" id="KW-0812">Transmembrane</keyword>
<dbReference type="Proteomes" id="UP000093336">
    <property type="component" value="Unassembled WGS sequence"/>
</dbReference>
<feature type="transmembrane region" description="Helical" evidence="6">
    <location>
        <begin position="73"/>
        <end position="93"/>
    </location>
</feature>
<evidence type="ECO:0000313" key="7">
    <source>
        <dbReference type="EMBL" id="OCH99062.1"/>
    </source>
</evidence>
<feature type="transmembrane region" description="Helical" evidence="6">
    <location>
        <begin position="150"/>
        <end position="171"/>
    </location>
</feature>
<dbReference type="Pfam" id="PF01925">
    <property type="entry name" value="TauE"/>
    <property type="match status" value="1"/>
</dbReference>
<keyword evidence="5 6" id="KW-0472">Membrane</keyword>
<evidence type="ECO:0000256" key="3">
    <source>
        <dbReference type="ARBA" id="ARBA00022692"/>
    </source>
</evidence>
<keyword evidence="4 6" id="KW-1133">Transmembrane helix</keyword>
<comment type="similarity">
    <text evidence="2 6">Belongs to the 4-toluene sulfonate uptake permease (TSUP) (TC 2.A.102) family.</text>
</comment>
<sequence>MVSDFWLFTLVGFGAQIVDGGLGMGYGLISMTVLLTLGIAPPLASASVHAAEIVTTGISGLSHMMFKNINPTLFRRLAIPGMFGGIVGAQVLSFAPINIIKPLIMGYLLIMGIYVLYKSFQRTGLSEKIYDYLVHTLLKREKPAQKMPRLITLGFIGGFLDAAGGGGWGSIVNSTLLAQGEPPRYTIGSVNLAEFLVTMSITAAFFVTIKITEWQALLGLITGGAIAAPISAYMVRILPANLLMILVGSLIIALSLRSFWLFFH</sequence>